<evidence type="ECO:0000313" key="2">
    <source>
        <dbReference type="EMBL" id="OBP79967.1"/>
    </source>
</evidence>
<evidence type="ECO:0000256" key="1">
    <source>
        <dbReference type="SAM" id="Coils"/>
    </source>
</evidence>
<reference evidence="5" key="2">
    <citation type="submission" date="2016-06" db="EMBL/GenBank/DDBJ databases">
        <title>NZP2037 Pacbio-Illumina hybrid assembly.</title>
        <authorList>
            <person name="Ramsay J.P."/>
        </authorList>
    </citation>
    <scope>NUCLEOTIDE SEQUENCE [LARGE SCALE GENOMIC DNA]</scope>
    <source>
        <strain evidence="5">R7ANS::ICEMlSym2042</strain>
    </source>
</reference>
<name>A0A1A5IME5_RHILI</name>
<sequence>MEIISGQRNQGIVRATGLVGIIKLATIVRDESDTRLPGAARMALAELVEQIEAVSERIERLDREILATVRKDVEVCT</sequence>
<proteinExistence type="predicted"/>
<accession>A0A1A5IME5</accession>
<reference evidence="2" key="3">
    <citation type="submission" date="2016-06" db="EMBL/GenBank/DDBJ databases">
        <authorList>
            <person name="Kjaerup R.B."/>
            <person name="Dalgaard T.S."/>
            <person name="Juul-Madsen H.R."/>
        </authorList>
    </citation>
    <scope>NUCLEOTIDE SEQUENCE</scope>
    <source>
        <strain evidence="2">R7ANS::ICEMlSym2042</strain>
    </source>
</reference>
<comment type="caution">
    <text evidence="2">The sequence shown here is derived from an EMBL/GenBank/DDBJ whole genome shotgun (WGS) entry which is preliminary data.</text>
</comment>
<keyword evidence="1" id="KW-0175">Coiled coil</keyword>
<organism evidence="2 5">
    <name type="scientific">Rhizobium loti</name>
    <name type="common">Mesorhizobium loti</name>
    <dbReference type="NCBI Taxonomy" id="381"/>
    <lineage>
        <taxon>Bacteria</taxon>
        <taxon>Pseudomonadati</taxon>
        <taxon>Pseudomonadota</taxon>
        <taxon>Alphaproteobacteria</taxon>
        <taxon>Hyphomicrobiales</taxon>
        <taxon>Phyllobacteriaceae</taxon>
        <taxon>Mesorhizobium</taxon>
    </lineage>
</organism>
<evidence type="ECO:0000313" key="5">
    <source>
        <dbReference type="Proteomes" id="UP000093748"/>
    </source>
</evidence>
<dbReference type="Proteomes" id="UP000093737">
    <property type="component" value="Unassembled WGS sequence"/>
</dbReference>
<gene>
    <name evidence="3" type="ORF">A8145_25570</name>
    <name evidence="2" type="ORF">BAE39_26940</name>
</gene>
<evidence type="ECO:0000313" key="3">
    <source>
        <dbReference type="EMBL" id="OBQ59028.1"/>
    </source>
</evidence>
<dbReference type="EMBL" id="LZTJ01000002">
    <property type="protein sequence ID" value="OBP79967.1"/>
    <property type="molecule type" value="Genomic_DNA"/>
</dbReference>
<dbReference type="RefSeq" id="WP_065005704.1">
    <property type="nucleotide sequence ID" value="NZ_CP033334.1"/>
</dbReference>
<dbReference type="Proteomes" id="UP000093748">
    <property type="component" value="Unassembled WGS sequence"/>
</dbReference>
<dbReference type="EMBL" id="LYTK01000023">
    <property type="protein sequence ID" value="OBQ59028.1"/>
    <property type="molecule type" value="Genomic_DNA"/>
</dbReference>
<reference evidence="3 4" key="1">
    <citation type="submission" date="2016-05" db="EMBL/GenBank/DDBJ databases">
        <authorList>
            <person name="Ramsay J.P."/>
        </authorList>
    </citation>
    <scope>NUCLEOTIDE SEQUENCE [LARGE SCALE GENOMIC DNA]</scope>
    <source>
        <strain evidence="3 4">NZP2042</strain>
    </source>
</reference>
<evidence type="ECO:0000313" key="4">
    <source>
        <dbReference type="Proteomes" id="UP000093737"/>
    </source>
</evidence>
<feature type="coiled-coil region" evidence="1">
    <location>
        <begin position="44"/>
        <end position="71"/>
    </location>
</feature>
<protein>
    <submittedName>
        <fullName evidence="2">Uncharacterized protein</fullName>
    </submittedName>
</protein>
<dbReference type="AlphaFoldDB" id="A0A1A5IME5"/>